<dbReference type="EMBL" id="BAAAFH010000007">
    <property type="protein sequence ID" value="GAA0875061.1"/>
    <property type="molecule type" value="Genomic_DNA"/>
</dbReference>
<accession>A0ABP3Y3Z0</accession>
<dbReference type="Proteomes" id="UP001501126">
    <property type="component" value="Unassembled WGS sequence"/>
</dbReference>
<dbReference type="RefSeq" id="WP_343786118.1">
    <property type="nucleotide sequence ID" value="NZ_BAAAFH010000007.1"/>
</dbReference>
<feature type="transmembrane region" description="Helical" evidence="2">
    <location>
        <begin position="7"/>
        <end position="25"/>
    </location>
</feature>
<evidence type="ECO:0000256" key="1">
    <source>
        <dbReference type="SAM" id="MobiDB-lite"/>
    </source>
</evidence>
<keyword evidence="2" id="KW-1133">Transmembrane helix</keyword>
<sequence>MLGKNKFVSVVLLIVVGIIWINVIVKIVGNLTADSETPESALYQDTPILLPKAEDRNFELFCDYRDPFLGKSSGVSLRGNDTDPDQYTNRVPATTPPPPATRSWPNIRYFGIVKRTHSKGGTGLVKVDNFTMNLKTGDGFYEDYIIQSMNRDSIVISRGKSERKTFYR</sequence>
<name>A0ABP3Y3Z0_9FLAO</name>
<gene>
    <name evidence="3" type="ORF">GCM10009118_14690</name>
</gene>
<evidence type="ECO:0000313" key="4">
    <source>
        <dbReference type="Proteomes" id="UP001501126"/>
    </source>
</evidence>
<evidence type="ECO:0000313" key="3">
    <source>
        <dbReference type="EMBL" id="GAA0875061.1"/>
    </source>
</evidence>
<reference evidence="4" key="1">
    <citation type="journal article" date="2019" name="Int. J. Syst. Evol. Microbiol.">
        <title>The Global Catalogue of Microorganisms (GCM) 10K type strain sequencing project: providing services to taxonomists for standard genome sequencing and annotation.</title>
        <authorList>
            <consortium name="The Broad Institute Genomics Platform"/>
            <consortium name="The Broad Institute Genome Sequencing Center for Infectious Disease"/>
            <person name="Wu L."/>
            <person name="Ma J."/>
        </authorList>
    </citation>
    <scope>NUCLEOTIDE SEQUENCE [LARGE SCALE GENOMIC DNA]</scope>
    <source>
        <strain evidence="4">JCM 16083</strain>
    </source>
</reference>
<feature type="region of interest" description="Disordered" evidence="1">
    <location>
        <begin position="79"/>
        <end position="98"/>
    </location>
</feature>
<organism evidence="3 4">
    <name type="scientific">Wandonia haliotis</name>
    <dbReference type="NCBI Taxonomy" id="574963"/>
    <lineage>
        <taxon>Bacteria</taxon>
        <taxon>Pseudomonadati</taxon>
        <taxon>Bacteroidota</taxon>
        <taxon>Flavobacteriia</taxon>
        <taxon>Flavobacteriales</taxon>
        <taxon>Crocinitomicaceae</taxon>
        <taxon>Wandonia</taxon>
    </lineage>
</organism>
<comment type="caution">
    <text evidence="3">The sequence shown here is derived from an EMBL/GenBank/DDBJ whole genome shotgun (WGS) entry which is preliminary data.</text>
</comment>
<evidence type="ECO:0000256" key="2">
    <source>
        <dbReference type="SAM" id="Phobius"/>
    </source>
</evidence>
<keyword evidence="4" id="KW-1185">Reference proteome</keyword>
<proteinExistence type="predicted"/>
<keyword evidence="2" id="KW-0812">Transmembrane</keyword>
<protein>
    <submittedName>
        <fullName evidence="3">Uncharacterized protein</fullName>
    </submittedName>
</protein>
<keyword evidence="2" id="KW-0472">Membrane</keyword>